<dbReference type="PROSITE" id="PS51257">
    <property type="entry name" value="PROKAR_LIPOPROTEIN"/>
    <property type="match status" value="1"/>
</dbReference>
<evidence type="ECO:0000313" key="2">
    <source>
        <dbReference type="Proteomes" id="UP000247832"/>
    </source>
</evidence>
<feature type="non-terminal residue" evidence="1">
    <location>
        <position position="91"/>
    </location>
</feature>
<dbReference type="EMBL" id="QJVD01000056">
    <property type="protein sequence ID" value="PYI64336.1"/>
    <property type="molecule type" value="Genomic_DNA"/>
</dbReference>
<keyword evidence="1" id="KW-0808">Transferase</keyword>
<dbReference type="Proteomes" id="UP000247832">
    <property type="component" value="Unassembled WGS sequence"/>
</dbReference>
<sequence length="91" mass="9376">MKTTKNPVLTTASTLGRLLLLVVTSIACGALVAGLFVPATALAATVANDSINMFNNLPASLDVNPPAQATTVLASDGSTIARFYEQDRQAV</sequence>
<organism evidence="1 2">
    <name type="scientific">Arthrobacter livingstonensis</name>
    <dbReference type="NCBI Taxonomy" id="670078"/>
    <lineage>
        <taxon>Bacteria</taxon>
        <taxon>Bacillati</taxon>
        <taxon>Actinomycetota</taxon>
        <taxon>Actinomycetes</taxon>
        <taxon>Micrococcales</taxon>
        <taxon>Micrococcaceae</taxon>
        <taxon>Arthrobacter</taxon>
    </lineage>
</organism>
<keyword evidence="2" id="KW-1185">Reference proteome</keyword>
<reference evidence="1 2" key="1">
    <citation type="submission" date="2018-05" db="EMBL/GenBank/DDBJ databases">
        <title>Genetic diversity of glacier-inhabiting Cryobacterium bacteria in China and description of Cryobacterium mengkeensis sp. nov. and Arthrobacter glacialis sp. nov.</title>
        <authorList>
            <person name="Liu Q."/>
            <person name="Xin Y.-H."/>
        </authorList>
    </citation>
    <scope>NUCLEOTIDE SEQUENCE [LARGE SCALE GENOMIC DNA]</scope>
    <source>
        <strain evidence="1 2">LI2</strain>
    </source>
</reference>
<evidence type="ECO:0000313" key="1">
    <source>
        <dbReference type="EMBL" id="PYI64336.1"/>
    </source>
</evidence>
<dbReference type="AlphaFoldDB" id="A0A2V5LRW6"/>
<proteinExistence type="predicted"/>
<protein>
    <submittedName>
        <fullName evidence="1">Glycosyl transferase</fullName>
    </submittedName>
</protein>
<gene>
    <name evidence="1" type="ORF">CVV68_22160</name>
</gene>
<name>A0A2V5LRW6_9MICC</name>
<accession>A0A2V5LRW6</accession>
<dbReference type="GO" id="GO:0016740">
    <property type="term" value="F:transferase activity"/>
    <property type="evidence" value="ECO:0007669"/>
    <property type="project" value="UniProtKB-KW"/>
</dbReference>
<comment type="caution">
    <text evidence="1">The sequence shown here is derived from an EMBL/GenBank/DDBJ whole genome shotgun (WGS) entry which is preliminary data.</text>
</comment>